<sequence>MIALLCKQKWIRIGIRISYKSQDDSRKEIWRNATSRALGHLGEGCWKGKDRAGDTKPEATSAVLAI</sequence>
<protein>
    <submittedName>
        <fullName evidence="1">Uncharacterized protein</fullName>
    </submittedName>
</protein>
<keyword evidence="2" id="KW-1185">Reference proteome</keyword>
<reference evidence="1 2" key="1">
    <citation type="submission" date="2018-04" db="EMBL/GenBank/DDBJ databases">
        <title>WGS assembly of Panicum hallii var. hallii HAL2.</title>
        <authorList>
            <person name="Lovell J."/>
            <person name="Jenkins J."/>
            <person name="Lowry D."/>
            <person name="Mamidi S."/>
            <person name="Sreedasyam A."/>
            <person name="Weng X."/>
            <person name="Barry K."/>
            <person name="Bonette J."/>
            <person name="Campitelli B."/>
            <person name="Daum C."/>
            <person name="Gordon S."/>
            <person name="Gould B."/>
            <person name="Lipzen A."/>
            <person name="MacQueen A."/>
            <person name="Palacio-Mejia J."/>
            <person name="Plott C."/>
            <person name="Shakirov E."/>
            <person name="Shu S."/>
            <person name="Yoshinaga Y."/>
            <person name="Zane M."/>
            <person name="Rokhsar D."/>
            <person name="Grimwood J."/>
            <person name="Schmutz J."/>
            <person name="Juenger T."/>
        </authorList>
    </citation>
    <scope>NUCLEOTIDE SEQUENCE [LARGE SCALE GENOMIC DNA]</scope>
    <source>
        <strain evidence="2">cv. HAL2</strain>
    </source>
</reference>
<dbReference type="EMBL" id="CM009753">
    <property type="protein sequence ID" value="PUZ56476.1"/>
    <property type="molecule type" value="Genomic_DNA"/>
</dbReference>
<dbReference type="AlphaFoldDB" id="A0A2T7DLM4"/>
<evidence type="ECO:0000313" key="2">
    <source>
        <dbReference type="Proteomes" id="UP000244336"/>
    </source>
</evidence>
<proteinExistence type="predicted"/>
<accession>A0A2T7DLM4</accession>
<evidence type="ECO:0000313" key="1">
    <source>
        <dbReference type="EMBL" id="PUZ56476.1"/>
    </source>
</evidence>
<organism evidence="1 2">
    <name type="scientific">Panicum hallii var. hallii</name>
    <dbReference type="NCBI Taxonomy" id="1504633"/>
    <lineage>
        <taxon>Eukaryota</taxon>
        <taxon>Viridiplantae</taxon>
        <taxon>Streptophyta</taxon>
        <taxon>Embryophyta</taxon>
        <taxon>Tracheophyta</taxon>
        <taxon>Spermatophyta</taxon>
        <taxon>Magnoliopsida</taxon>
        <taxon>Liliopsida</taxon>
        <taxon>Poales</taxon>
        <taxon>Poaceae</taxon>
        <taxon>PACMAD clade</taxon>
        <taxon>Panicoideae</taxon>
        <taxon>Panicodae</taxon>
        <taxon>Paniceae</taxon>
        <taxon>Panicinae</taxon>
        <taxon>Panicum</taxon>
        <taxon>Panicum sect. Panicum</taxon>
    </lineage>
</organism>
<gene>
    <name evidence="1" type="ORF">GQ55_5G309200</name>
</gene>
<dbReference type="Proteomes" id="UP000244336">
    <property type="component" value="Chromosome 5"/>
</dbReference>
<name>A0A2T7DLM4_9POAL</name>
<dbReference type="Gramene" id="PUZ56476">
    <property type="protein sequence ID" value="PUZ56476"/>
    <property type="gene ID" value="GQ55_5G309200"/>
</dbReference>